<dbReference type="OrthoDB" id="9803988at2"/>
<dbReference type="GO" id="GO:0015833">
    <property type="term" value="P:peptide transport"/>
    <property type="evidence" value="ECO:0007669"/>
    <property type="project" value="TreeGrafter"/>
</dbReference>
<evidence type="ECO:0000256" key="1">
    <source>
        <dbReference type="ARBA" id="ARBA00004418"/>
    </source>
</evidence>
<comment type="subcellular location">
    <subcellularLocation>
        <location evidence="1">Periplasm</location>
    </subcellularLocation>
</comment>
<comment type="similarity">
    <text evidence="2">Belongs to the bacterial solute-binding protein 5 family.</text>
</comment>
<feature type="chain" id="PRO_5005809995" evidence="5">
    <location>
        <begin position="21"/>
        <end position="620"/>
    </location>
</feature>
<keyword evidence="8" id="KW-1185">Reference proteome</keyword>
<dbReference type="Gene3D" id="3.40.190.10">
    <property type="entry name" value="Periplasmic binding protein-like II"/>
    <property type="match status" value="1"/>
</dbReference>
<dbReference type="EMBL" id="CYPR01000085">
    <property type="protein sequence ID" value="CUH38230.1"/>
    <property type="molecule type" value="Genomic_DNA"/>
</dbReference>
<evidence type="ECO:0000313" key="8">
    <source>
        <dbReference type="Proteomes" id="UP000049455"/>
    </source>
</evidence>
<keyword evidence="3 5" id="KW-0732">Signal</keyword>
<dbReference type="GO" id="GO:0042884">
    <property type="term" value="P:microcin transport"/>
    <property type="evidence" value="ECO:0007669"/>
    <property type="project" value="TreeGrafter"/>
</dbReference>
<evidence type="ECO:0000259" key="6">
    <source>
        <dbReference type="Pfam" id="PF00496"/>
    </source>
</evidence>
<dbReference type="GO" id="GO:0043190">
    <property type="term" value="C:ATP-binding cassette (ABC) transporter complex"/>
    <property type="evidence" value="ECO:0007669"/>
    <property type="project" value="InterPro"/>
</dbReference>
<protein>
    <submittedName>
        <fullName evidence="7">Nickel ABC transporter, nickel/metallophore periplasmic binding protein</fullName>
    </submittedName>
</protein>
<evidence type="ECO:0000256" key="3">
    <source>
        <dbReference type="ARBA" id="ARBA00022729"/>
    </source>
</evidence>
<evidence type="ECO:0000313" key="7">
    <source>
        <dbReference type="EMBL" id="CUH38230.1"/>
    </source>
</evidence>
<dbReference type="RefSeq" id="WP_055662967.1">
    <property type="nucleotide sequence ID" value="NZ_CYPR01000085.1"/>
</dbReference>
<evidence type="ECO:0000256" key="2">
    <source>
        <dbReference type="ARBA" id="ARBA00005695"/>
    </source>
</evidence>
<dbReference type="STRING" id="313367.JSE7799_01379"/>
<dbReference type="PANTHER" id="PTHR30290:SF64">
    <property type="entry name" value="ABC TRANSPORTER PERIPLASMIC BINDING PROTEIN"/>
    <property type="match status" value="1"/>
</dbReference>
<feature type="signal peptide" evidence="5">
    <location>
        <begin position="1"/>
        <end position="20"/>
    </location>
</feature>
<accession>A0A0M7BA26</accession>
<dbReference type="InterPro" id="IPR030678">
    <property type="entry name" value="Peptide/Ni-bd"/>
</dbReference>
<gene>
    <name evidence="7" type="ORF">JSE7799_01379</name>
</gene>
<dbReference type="Gene3D" id="3.10.105.10">
    <property type="entry name" value="Dipeptide-binding Protein, Domain 3"/>
    <property type="match status" value="1"/>
</dbReference>
<dbReference type="PANTHER" id="PTHR30290">
    <property type="entry name" value="PERIPLASMIC BINDING COMPONENT OF ABC TRANSPORTER"/>
    <property type="match status" value="1"/>
</dbReference>
<dbReference type="Pfam" id="PF00496">
    <property type="entry name" value="SBP_bac_5"/>
    <property type="match status" value="1"/>
</dbReference>
<evidence type="ECO:0000256" key="4">
    <source>
        <dbReference type="SAM" id="MobiDB-lite"/>
    </source>
</evidence>
<proteinExistence type="inferred from homology"/>
<evidence type="ECO:0000256" key="5">
    <source>
        <dbReference type="SAM" id="SignalP"/>
    </source>
</evidence>
<dbReference type="Proteomes" id="UP000049455">
    <property type="component" value="Unassembled WGS sequence"/>
</dbReference>
<reference evidence="7 8" key="1">
    <citation type="submission" date="2015-09" db="EMBL/GenBank/DDBJ databases">
        <authorList>
            <person name="Jackson K.R."/>
            <person name="Lunt B.L."/>
            <person name="Fisher J.N.B."/>
            <person name="Gardner A.V."/>
            <person name="Bailey M.E."/>
            <person name="Deus L.M."/>
            <person name="Earl A.S."/>
            <person name="Gibby P.D."/>
            <person name="Hartmann K.A."/>
            <person name="Liu J.E."/>
            <person name="Manci A.M."/>
            <person name="Nielsen D.A."/>
            <person name="Solomon M.B."/>
            <person name="Breakwell D.P."/>
            <person name="Burnett S.H."/>
            <person name="Grose J.H."/>
        </authorList>
    </citation>
    <scope>NUCLEOTIDE SEQUENCE [LARGE SCALE GENOMIC DNA]</scope>
    <source>
        <strain evidence="7 8">CECT 7799</strain>
    </source>
</reference>
<organism evidence="7 8">
    <name type="scientific">Jannaschia seosinensis</name>
    <dbReference type="NCBI Taxonomy" id="313367"/>
    <lineage>
        <taxon>Bacteria</taxon>
        <taxon>Pseudomonadati</taxon>
        <taxon>Pseudomonadota</taxon>
        <taxon>Alphaproteobacteria</taxon>
        <taxon>Rhodobacterales</taxon>
        <taxon>Roseobacteraceae</taxon>
        <taxon>Jannaschia</taxon>
    </lineage>
</organism>
<name>A0A0M7BA26_9RHOB</name>
<dbReference type="PIRSF" id="PIRSF002741">
    <property type="entry name" value="MppA"/>
    <property type="match status" value="1"/>
</dbReference>
<dbReference type="CDD" id="cd08497">
    <property type="entry name" value="MbnE-like"/>
    <property type="match status" value="1"/>
</dbReference>
<dbReference type="AlphaFoldDB" id="A0A0M7BA26"/>
<feature type="region of interest" description="Disordered" evidence="4">
    <location>
        <begin position="399"/>
        <end position="420"/>
    </location>
</feature>
<dbReference type="InterPro" id="IPR039424">
    <property type="entry name" value="SBP_5"/>
</dbReference>
<feature type="domain" description="Solute-binding protein family 5" evidence="6">
    <location>
        <begin position="122"/>
        <end position="520"/>
    </location>
</feature>
<dbReference type="SUPFAM" id="SSF53850">
    <property type="entry name" value="Periplasmic binding protein-like II"/>
    <property type="match status" value="1"/>
</dbReference>
<dbReference type="GO" id="GO:0030288">
    <property type="term" value="C:outer membrane-bounded periplasmic space"/>
    <property type="evidence" value="ECO:0007669"/>
    <property type="project" value="TreeGrafter"/>
</dbReference>
<dbReference type="GO" id="GO:1904680">
    <property type="term" value="F:peptide transmembrane transporter activity"/>
    <property type="evidence" value="ECO:0007669"/>
    <property type="project" value="TreeGrafter"/>
</dbReference>
<dbReference type="InterPro" id="IPR000914">
    <property type="entry name" value="SBP_5_dom"/>
</dbReference>
<sequence length="620" mass="70321">MLRRIAAATLAATLALPAFAQEAGDDAIVVSHGYSYFGELKYGPDEPFSYVNVDAPKGGEISLSALGTFDSFNMSTRKGNPEPTASDVFYDTMMIAAADDPYAIYCLLCTTVEYPESLDWVVVNLRDDVRFTDGTPMTAEDMKFTIDLYLTQGIAEFRNVFTRYYDSVEVTAPHQLRFEFSNETPVRDRMGLIALWRPFSKSWFEETDARLDESTLEPFLGTGPYKLGDLDVGRSVVYEKKDDWWGADLPINQGRYNFDSIRIEYFADSAAAFEGFKAGEYTFRIENSSKEWATSYDFPAVKRGDVVVETLPDGNITTAQGFIFNLKRDKWQDPRVRDAIRAMFNFEWSNETLFYGLYERPESFWGGSELAAEGAPGDEEITLLEPLVEEGLLDPSVLSEEAATPPVNDPASNRPDRRTRRAAQQLLNEAGWEAGPGGMLRNEAGERLELVILQFSPTFDRVINPYIENLRDLGIDARLERVDRAQYIERRRAGDWDLTNHSPGQDFEPSLGLKQWFHSETAEDSSRNLMALADLAVDRLIDAVIEAETLEELRPRVRALDRVLRAQGFWIPQWTNSEHWVAYWDMYDHPEAIPPLDLGVLDFWWFDAEGYAELRASGAL</sequence>